<dbReference type="InterPro" id="IPR050624">
    <property type="entry name" value="HTH-type_Tx_Regulator"/>
</dbReference>
<dbReference type="RefSeq" id="WP_191699708.1">
    <property type="nucleotide sequence ID" value="NZ_JACSPZ010000003.1"/>
</dbReference>
<feature type="domain" description="HTH tetR-type" evidence="3">
    <location>
        <begin position="9"/>
        <end position="70"/>
    </location>
</feature>
<gene>
    <name evidence="4" type="ORF">H9635_08220</name>
</gene>
<dbReference type="Pfam" id="PF14278">
    <property type="entry name" value="TetR_C_8"/>
    <property type="match status" value="1"/>
</dbReference>
<dbReference type="PROSITE" id="PS50977">
    <property type="entry name" value="HTH_TETR_2"/>
    <property type="match status" value="1"/>
</dbReference>
<dbReference type="InterPro" id="IPR039532">
    <property type="entry name" value="TetR_C_Firmicutes"/>
</dbReference>
<dbReference type="EMBL" id="JACSPZ010000003">
    <property type="protein sequence ID" value="MBD8036725.1"/>
    <property type="molecule type" value="Genomic_DNA"/>
</dbReference>
<sequence length="178" mass="21424">MQYEDPRVLRTQQLLKDALMELLLEGNQLHQLSVQKVTKQAKLNRTTFYLHYKDLEDLQVQMTDEILKQLTVKISTLMHERNSSRQEQVVDLLHYLQKHWSMITVLGQQEAVERHLFQLFKELITARRRNPMKPKRDFYIDRDVKTASIIGVIMWWLQYENELSAQDISEQIELMNRR</sequence>
<keyword evidence="1 2" id="KW-0238">DNA-binding</keyword>
<dbReference type="Gene3D" id="1.10.357.10">
    <property type="entry name" value="Tetracycline Repressor, domain 2"/>
    <property type="match status" value="1"/>
</dbReference>
<keyword evidence="5" id="KW-1185">Reference proteome</keyword>
<accession>A0ABR8XXQ8</accession>
<evidence type="ECO:0000313" key="4">
    <source>
        <dbReference type="EMBL" id="MBD8036725.1"/>
    </source>
</evidence>
<comment type="caution">
    <text evidence="4">The sequence shown here is derived from an EMBL/GenBank/DDBJ whole genome shotgun (WGS) entry which is preliminary data.</text>
</comment>
<evidence type="ECO:0000256" key="1">
    <source>
        <dbReference type="ARBA" id="ARBA00023125"/>
    </source>
</evidence>
<evidence type="ECO:0000259" key="3">
    <source>
        <dbReference type="PROSITE" id="PS50977"/>
    </source>
</evidence>
<protein>
    <submittedName>
        <fullName evidence="4">TetR/AcrR family transcriptional regulator</fullName>
    </submittedName>
</protein>
<evidence type="ECO:0000313" key="5">
    <source>
        <dbReference type="Proteomes" id="UP000619101"/>
    </source>
</evidence>
<feature type="DNA-binding region" description="H-T-H motif" evidence="2">
    <location>
        <begin position="33"/>
        <end position="52"/>
    </location>
</feature>
<dbReference type="SUPFAM" id="SSF46689">
    <property type="entry name" value="Homeodomain-like"/>
    <property type="match status" value="1"/>
</dbReference>
<dbReference type="PANTHER" id="PTHR43479">
    <property type="entry name" value="ACREF/ENVCD OPERON REPRESSOR-RELATED"/>
    <property type="match status" value="1"/>
</dbReference>
<dbReference type="InterPro" id="IPR001647">
    <property type="entry name" value="HTH_TetR"/>
</dbReference>
<evidence type="ECO:0000256" key="2">
    <source>
        <dbReference type="PROSITE-ProRule" id="PRU00335"/>
    </source>
</evidence>
<dbReference type="Proteomes" id="UP000619101">
    <property type="component" value="Unassembled WGS sequence"/>
</dbReference>
<dbReference type="InterPro" id="IPR009057">
    <property type="entry name" value="Homeodomain-like_sf"/>
</dbReference>
<organism evidence="4 5">
    <name type="scientific">Solibacillus faecavium</name>
    <dbReference type="NCBI Taxonomy" id="2762221"/>
    <lineage>
        <taxon>Bacteria</taxon>
        <taxon>Bacillati</taxon>
        <taxon>Bacillota</taxon>
        <taxon>Bacilli</taxon>
        <taxon>Bacillales</taxon>
        <taxon>Caryophanaceae</taxon>
        <taxon>Solibacillus</taxon>
    </lineage>
</organism>
<reference evidence="4 5" key="1">
    <citation type="submission" date="2020-08" db="EMBL/GenBank/DDBJ databases">
        <title>A Genomic Blueprint of the Chicken Gut Microbiome.</title>
        <authorList>
            <person name="Gilroy R."/>
            <person name="Ravi A."/>
            <person name="Getino M."/>
            <person name="Pursley I."/>
            <person name="Horton D.L."/>
            <person name="Alikhan N.-F."/>
            <person name="Baker D."/>
            <person name="Gharbi K."/>
            <person name="Hall N."/>
            <person name="Watson M."/>
            <person name="Adriaenssens E.M."/>
            <person name="Foster-Nyarko E."/>
            <person name="Jarju S."/>
            <person name="Secka A."/>
            <person name="Antonio M."/>
            <person name="Oren A."/>
            <person name="Chaudhuri R."/>
            <person name="La Ragione R.M."/>
            <person name="Hildebrand F."/>
            <person name="Pallen M.J."/>
        </authorList>
    </citation>
    <scope>NUCLEOTIDE SEQUENCE [LARGE SCALE GENOMIC DNA]</scope>
    <source>
        <strain evidence="4 5">A46</strain>
    </source>
</reference>
<proteinExistence type="predicted"/>
<name>A0ABR8XXQ8_9BACL</name>
<dbReference type="PANTHER" id="PTHR43479:SF7">
    <property type="entry name" value="TETR-FAMILY TRANSCRIPTIONAL REGULATOR"/>
    <property type="match status" value="1"/>
</dbReference>